<evidence type="ECO:0000259" key="7">
    <source>
        <dbReference type="Pfam" id="PF05175"/>
    </source>
</evidence>
<organism evidence="8 9">
    <name type="scientific">Vibrio penaeicida</name>
    <dbReference type="NCBI Taxonomy" id="104609"/>
    <lineage>
        <taxon>Bacteria</taxon>
        <taxon>Pseudomonadati</taxon>
        <taxon>Pseudomonadota</taxon>
        <taxon>Gammaproteobacteria</taxon>
        <taxon>Vibrionales</taxon>
        <taxon>Vibrionaceae</taxon>
        <taxon>Vibrio</taxon>
    </lineage>
</organism>
<evidence type="ECO:0000256" key="3">
    <source>
        <dbReference type="ARBA" id="ARBA00022679"/>
    </source>
</evidence>
<evidence type="ECO:0000313" key="9">
    <source>
        <dbReference type="Proteomes" id="UP001156690"/>
    </source>
</evidence>
<dbReference type="Pfam" id="PF05175">
    <property type="entry name" value="MTS"/>
    <property type="match status" value="1"/>
</dbReference>
<dbReference type="SUPFAM" id="SSF53335">
    <property type="entry name" value="S-adenosyl-L-methionine-dependent methyltransferases"/>
    <property type="match status" value="1"/>
</dbReference>
<dbReference type="PROSITE" id="PS00092">
    <property type="entry name" value="N6_MTASE"/>
    <property type="match status" value="1"/>
</dbReference>
<dbReference type="HAMAP" id="MF_01872">
    <property type="entry name" value="tRNA_methyltr_YfiC"/>
    <property type="match status" value="1"/>
</dbReference>
<keyword evidence="9" id="KW-1185">Reference proteome</keyword>
<comment type="subcellular location">
    <subcellularLocation>
        <location evidence="6">Cytoplasm</location>
    </subcellularLocation>
</comment>
<dbReference type="InterPro" id="IPR007848">
    <property type="entry name" value="Small_mtfrase_dom"/>
</dbReference>
<evidence type="ECO:0000256" key="4">
    <source>
        <dbReference type="ARBA" id="ARBA00022691"/>
    </source>
</evidence>
<gene>
    <name evidence="8" type="ORF">GCM10007932_18000</name>
</gene>
<dbReference type="PANTHER" id="PTHR47739:SF1">
    <property type="entry name" value="TRNA1(VAL) (ADENINE(37)-N6)-METHYLTRANSFERASE"/>
    <property type="match status" value="1"/>
</dbReference>
<keyword evidence="1 6" id="KW-0963">Cytoplasm</keyword>
<dbReference type="PANTHER" id="PTHR47739">
    <property type="entry name" value="TRNA1(VAL) (ADENINE(37)-N6)-METHYLTRANSFERASE"/>
    <property type="match status" value="1"/>
</dbReference>
<dbReference type="InterPro" id="IPR050210">
    <property type="entry name" value="tRNA_Adenine-N(6)_MTase"/>
</dbReference>
<keyword evidence="4 6" id="KW-0949">S-adenosyl-L-methionine</keyword>
<dbReference type="InterPro" id="IPR002052">
    <property type="entry name" value="DNA_methylase_N6_adenine_CS"/>
</dbReference>
<dbReference type="EC" id="2.1.1.223" evidence="6"/>
<comment type="catalytic activity">
    <reaction evidence="6">
        <text>adenosine(37) in tRNA1(Val) + S-adenosyl-L-methionine = N(6)-methyladenosine(37) in tRNA1(Val) + S-adenosyl-L-homocysteine + H(+)</text>
        <dbReference type="Rhea" id="RHEA:43160"/>
        <dbReference type="Rhea" id="RHEA-COMP:10369"/>
        <dbReference type="Rhea" id="RHEA-COMP:10370"/>
        <dbReference type="ChEBI" id="CHEBI:15378"/>
        <dbReference type="ChEBI" id="CHEBI:57856"/>
        <dbReference type="ChEBI" id="CHEBI:59789"/>
        <dbReference type="ChEBI" id="CHEBI:74411"/>
        <dbReference type="ChEBI" id="CHEBI:74449"/>
        <dbReference type="EC" id="2.1.1.223"/>
    </reaction>
</comment>
<comment type="similarity">
    <text evidence="6">Belongs to the methyltransferase superfamily. tRNA (adenine-N(6)-)-methyltransferase family.</text>
</comment>
<dbReference type="GO" id="GO:0032259">
    <property type="term" value="P:methylation"/>
    <property type="evidence" value="ECO:0007669"/>
    <property type="project" value="UniProtKB-KW"/>
</dbReference>
<dbReference type="InterPro" id="IPR029063">
    <property type="entry name" value="SAM-dependent_MTases_sf"/>
</dbReference>
<protein>
    <recommendedName>
        <fullName evidence="6">tRNA1(Val) (adenine(37)-N6)-methyltransferase</fullName>
        <ecNumber evidence="6">2.1.1.223</ecNumber>
    </recommendedName>
    <alternativeName>
        <fullName evidence="6">tRNA m6A37 methyltransferase</fullName>
    </alternativeName>
</protein>
<keyword evidence="5 6" id="KW-0819">tRNA processing</keyword>
<evidence type="ECO:0000313" key="8">
    <source>
        <dbReference type="EMBL" id="GLQ72440.1"/>
    </source>
</evidence>
<feature type="domain" description="Methyltransferase small" evidence="7">
    <location>
        <begin position="39"/>
        <end position="124"/>
    </location>
</feature>
<evidence type="ECO:0000256" key="5">
    <source>
        <dbReference type="ARBA" id="ARBA00022694"/>
    </source>
</evidence>
<comment type="function">
    <text evidence="6">Specifically methylates the adenine in position 37 of tRNA(1)(Val) (anticodon cmo5UAC).</text>
</comment>
<evidence type="ECO:0000256" key="2">
    <source>
        <dbReference type="ARBA" id="ARBA00022603"/>
    </source>
</evidence>
<dbReference type="GO" id="GO:0005737">
    <property type="term" value="C:cytoplasm"/>
    <property type="evidence" value="ECO:0007669"/>
    <property type="project" value="UniProtKB-SubCell"/>
</dbReference>
<reference evidence="9" key="1">
    <citation type="journal article" date="2019" name="Int. J. Syst. Evol. Microbiol.">
        <title>The Global Catalogue of Microorganisms (GCM) 10K type strain sequencing project: providing services to taxonomists for standard genome sequencing and annotation.</title>
        <authorList>
            <consortium name="The Broad Institute Genomics Platform"/>
            <consortium name="The Broad Institute Genome Sequencing Center for Infectious Disease"/>
            <person name="Wu L."/>
            <person name="Ma J."/>
        </authorList>
    </citation>
    <scope>NUCLEOTIDE SEQUENCE [LARGE SCALE GENOMIC DNA]</scope>
    <source>
        <strain evidence="9">NBRC 15640</strain>
    </source>
</reference>
<dbReference type="Gene3D" id="3.40.50.150">
    <property type="entry name" value="Vaccinia Virus protein VP39"/>
    <property type="match status" value="1"/>
</dbReference>
<evidence type="ECO:0000256" key="6">
    <source>
        <dbReference type="HAMAP-Rule" id="MF_01872"/>
    </source>
</evidence>
<dbReference type="RefSeq" id="WP_126607514.1">
    <property type="nucleotide sequence ID" value="NZ_AP025144.1"/>
</dbReference>
<comment type="caution">
    <text evidence="8">The sequence shown here is derived from an EMBL/GenBank/DDBJ whole genome shotgun (WGS) entry which is preliminary data.</text>
</comment>
<proteinExistence type="inferred from homology"/>
<dbReference type="Proteomes" id="UP001156690">
    <property type="component" value="Unassembled WGS sequence"/>
</dbReference>
<keyword evidence="2 6" id="KW-0489">Methyltransferase</keyword>
<dbReference type="EMBL" id="BSNX01000015">
    <property type="protein sequence ID" value="GLQ72440.1"/>
    <property type="molecule type" value="Genomic_DNA"/>
</dbReference>
<evidence type="ECO:0000256" key="1">
    <source>
        <dbReference type="ARBA" id="ARBA00022490"/>
    </source>
</evidence>
<dbReference type="GO" id="GO:0008033">
    <property type="term" value="P:tRNA processing"/>
    <property type="evidence" value="ECO:0007669"/>
    <property type="project" value="UniProtKB-UniRule"/>
</dbReference>
<accession>A0AAV5NPS8</accession>
<dbReference type="InterPro" id="IPR022882">
    <property type="entry name" value="tRNA_adenine-N6_MeTrfase"/>
</dbReference>
<keyword evidence="3 6" id="KW-0808">Transferase</keyword>
<dbReference type="GO" id="GO:0003676">
    <property type="term" value="F:nucleic acid binding"/>
    <property type="evidence" value="ECO:0007669"/>
    <property type="project" value="InterPro"/>
</dbReference>
<dbReference type="AlphaFoldDB" id="A0AAV5NPS8"/>
<name>A0AAV5NPS8_9VIBR</name>
<dbReference type="CDD" id="cd02440">
    <property type="entry name" value="AdoMet_MTases"/>
    <property type="match status" value="1"/>
</dbReference>
<sequence>MRTKTKDFQFKQFSISGGHSGMPVSTDGVMLGAWTALPKNGCILDIGTGTGLLSLMCAQRSASRLEIVAIELEENASKAAAYNFSESPWHSRLTLIHDDVLNHTFSHQFDAIICNPPYFNNGQQADDRSRADARHTNTLDHESLLNKCHSLLATHGNASFILPSVEGEAFIDLALKSGWYLHSRCDIQTTERKAPTRLMLSLSKLPCKTVRSTLIINQNGQYSSDFVALTQDFYLKM</sequence>
<dbReference type="GO" id="GO:0016430">
    <property type="term" value="F:tRNA (adenine-N6)-methyltransferase activity"/>
    <property type="evidence" value="ECO:0007669"/>
    <property type="project" value="UniProtKB-UniRule"/>
</dbReference>